<reference evidence="9 10" key="1">
    <citation type="submission" date="2020-08" db="EMBL/GenBank/DDBJ databases">
        <title>Genome public.</title>
        <authorList>
            <person name="Liu C."/>
            <person name="Sun Q."/>
        </authorList>
    </citation>
    <scope>NUCLEOTIDE SEQUENCE [LARGE SCALE GENOMIC DNA]</scope>
    <source>
        <strain evidence="9 10">NSJ-46</strain>
    </source>
</reference>
<feature type="transmembrane region" description="Helical" evidence="7">
    <location>
        <begin position="43"/>
        <end position="63"/>
    </location>
</feature>
<feature type="domain" description="ABC transmembrane type-1" evidence="8">
    <location>
        <begin position="102"/>
        <end position="291"/>
    </location>
</feature>
<dbReference type="InterPro" id="IPR050366">
    <property type="entry name" value="BP-dependent_transpt_permease"/>
</dbReference>
<dbReference type="PROSITE" id="PS50928">
    <property type="entry name" value="ABC_TM1"/>
    <property type="match status" value="1"/>
</dbReference>
<keyword evidence="6 7" id="KW-0472">Membrane</keyword>
<dbReference type="InterPro" id="IPR000515">
    <property type="entry name" value="MetI-like"/>
</dbReference>
<gene>
    <name evidence="9" type="ORF">H8716_10505</name>
</gene>
<dbReference type="Proteomes" id="UP000657421">
    <property type="component" value="Unassembled WGS sequence"/>
</dbReference>
<feature type="transmembrane region" description="Helical" evidence="7">
    <location>
        <begin position="273"/>
        <end position="291"/>
    </location>
</feature>
<sequence>MLKPEEYFEPLPASEKNEEYIAMESKSFAKDVWERFCSNKRALAGLILLGIIVVIAVIGPWISPYPYDGMDTMISNQGASLAHWFGTDQMGRDEFTRVLYGARISLMIGFVATAVNVVIGIIYGGIAGYIGGKVDMVMMRIVDVIYSVPAMIYIILIMLILGSNVYSVMIGICVNGWVNMARIVRSEVITLKEREFAVAAFVMGASKKRILFRHLVVNAMGPIIVTATLMVPQAIFNEAFLSFIGIGISAPAASLGTLAQDAKMLLAKYPMQMVYPVAVICVVIFALNFIGDGLEEALNPKGRR</sequence>
<evidence type="ECO:0000256" key="7">
    <source>
        <dbReference type="RuleBase" id="RU363032"/>
    </source>
</evidence>
<evidence type="ECO:0000256" key="3">
    <source>
        <dbReference type="ARBA" id="ARBA00022475"/>
    </source>
</evidence>
<dbReference type="Pfam" id="PF00528">
    <property type="entry name" value="BPD_transp_1"/>
    <property type="match status" value="1"/>
</dbReference>
<comment type="similarity">
    <text evidence="7">Belongs to the binding-protein-dependent transport system permease family.</text>
</comment>
<dbReference type="EMBL" id="JACRSZ010000010">
    <property type="protein sequence ID" value="MBC8573507.1"/>
    <property type="molecule type" value="Genomic_DNA"/>
</dbReference>
<evidence type="ECO:0000256" key="1">
    <source>
        <dbReference type="ARBA" id="ARBA00004651"/>
    </source>
</evidence>
<organism evidence="9 10">
    <name type="scientific">Jingyaoa shaoxingensis</name>
    <dbReference type="NCBI Taxonomy" id="2763671"/>
    <lineage>
        <taxon>Bacteria</taxon>
        <taxon>Bacillati</taxon>
        <taxon>Bacillota</taxon>
        <taxon>Clostridia</taxon>
        <taxon>Lachnospirales</taxon>
        <taxon>Lachnospiraceae</taxon>
        <taxon>Jingyaoa</taxon>
    </lineage>
</organism>
<dbReference type="SUPFAM" id="SSF161098">
    <property type="entry name" value="MetI-like"/>
    <property type="match status" value="1"/>
</dbReference>
<accession>A0ABR7NCF4</accession>
<comment type="subcellular location">
    <subcellularLocation>
        <location evidence="1 7">Cell membrane</location>
        <topology evidence="1 7">Multi-pass membrane protein</topology>
    </subcellularLocation>
</comment>
<keyword evidence="5 7" id="KW-1133">Transmembrane helix</keyword>
<keyword evidence="4 7" id="KW-0812">Transmembrane</keyword>
<dbReference type="PANTHER" id="PTHR43386:SF22">
    <property type="entry name" value="OLIGOPEPTIDE TRANSPORT SYSTEM PERMEASE PROTEIN OPPC"/>
    <property type="match status" value="1"/>
</dbReference>
<name>A0ABR7NCF4_9FIRM</name>
<evidence type="ECO:0000256" key="4">
    <source>
        <dbReference type="ARBA" id="ARBA00022692"/>
    </source>
</evidence>
<evidence type="ECO:0000313" key="10">
    <source>
        <dbReference type="Proteomes" id="UP000657421"/>
    </source>
</evidence>
<feature type="transmembrane region" description="Helical" evidence="7">
    <location>
        <begin position="104"/>
        <end position="129"/>
    </location>
</feature>
<dbReference type="InterPro" id="IPR035906">
    <property type="entry name" value="MetI-like_sf"/>
</dbReference>
<evidence type="ECO:0000259" key="8">
    <source>
        <dbReference type="PROSITE" id="PS50928"/>
    </source>
</evidence>
<evidence type="ECO:0000256" key="6">
    <source>
        <dbReference type="ARBA" id="ARBA00023136"/>
    </source>
</evidence>
<dbReference type="Pfam" id="PF12911">
    <property type="entry name" value="OppC_N"/>
    <property type="match status" value="1"/>
</dbReference>
<keyword evidence="10" id="KW-1185">Reference proteome</keyword>
<dbReference type="Gene3D" id="1.10.3720.10">
    <property type="entry name" value="MetI-like"/>
    <property type="match status" value="1"/>
</dbReference>
<proteinExistence type="inferred from homology"/>
<evidence type="ECO:0000256" key="5">
    <source>
        <dbReference type="ARBA" id="ARBA00022989"/>
    </source>
</evidence>
<comment type="caution">
    <text evidence="9">The sequence shown here is derived from an EMBL/GenBank/DDBJ whole genome shotgun (WGS) entry which is preliminary data.</text>
</comment>
<dbReference type="InterPro" id="IPR025966">
    <property type="entry name" value="OppC_N"/>
</dbReference>
<keyword evidence="3" id="KW-1003">Cell membrane</keyword>
<evidence type="ECO:0000256" key="2">
    <source>
        <dbReference type="ARBA" id="ARBA00022448"/>
    </source>
</evidence>
<dbReference type="PANTHER" id="PTHR43386">
    <property type="entry name" value="OLIGOPEPTIDE TRANSPORT SYSTEM PERMEASE PROTEIN APPC"/>
    <property type="match status" value="1"/>
</dbReference>
<feature type="transmembrane region" description="Helical" evidence="7">
    <location>
        <begin position="215"/>
        <end position="235"/>
    </location>
</feature>
<feature type="transmembrane region" description="Helical" evidence="7">
    <location>
        <begin position="241"/>
        <end position="261"/>
    </location>
</feature>
<protein>
    <submittedName>
        <fullName evidence="9">ABC transporter permease</fullName>
    </submittedName>
</protein>
<keyword evidence="2 7" id="KW-0813">Transport</keyword>
<dbReference type="CDD" id="cd06261">
    <property type="entry name" value="TM_PBP2"/>
    <property type="match status" value="1"/>
</dbReference>
<evidence type="ECO:0000313" key="9">
    <source>
        <dbReference type="EMBL" id="MBC8573507.1"/>
    </source>
</evidence>
<dbReference type="RefSeq" id="WP_249308786.1">
    <property type="nucleotide sequence ID" value="NZ_JACRSZ010000010.1"/>
</dbReference>